<dbReference type="EMBL" id="JAANER010000001">
    <property type="protein sequence ID" value="KAG9196375.1"/>
    <property type="molecule type" value="Genomic_DNA"/>
</dbReference>
<feature type="region of interest" description="Disordered" evidence="1">
    <location>
        <begin position="1"/>
        <end position="22"/>
    </location>
</feature>
<name>A0AAD4NWG1_9PLEO</name>
<keyword evidence="3" id="KW-1185">Reference proteome</keyword>
<proteinExistence type="predicted"/>
<sequence>MADNRSKKRLSRRRDQAYPIPIQNLQGAELQYYPAGDERYPVLLRPSPFGAPQSIHEPQLSGFGAAPPGPGNYDASPSLPTQLSHYDSNPPATMDPYTQNSEAHFHPQPVSTARFNGEYGQRGPSQLGSVAMLSSLGPTYLEPRQESWPHIQTEATPEGQRVTHAVSPSITLEDEYATLYKQRHEIGVRMEEIKRGLTAERCTALMAKLDPQELATLKPWSDNTGN</sequence>
<dbReference type="Proteomes" id="UP001199106">
    <property type="component" value="Unassembled WGS sequence"/>
</dbReference>
<comment type="caution">
    <text evidence="2">The sequence shown here is derived from an EMBL/GenBank/DDBJ whole genome shotgun (WGS) entry which is preliminary data.</text>
</comment>
<evidence type="ECO:0000256" key="1">
    <source>
        <dbReference type="SAM" id="MobiDB-lite"/>
    </source>
</evidence>
<feature type="region of interest" description="Disordered" evidence="1">
    <location>
        <begin position="44"/>
        <end position="123"/>
    </location>
</feature>
<organism evidence="2 3">
    <name type="scientific">Alternaria panax</name>
    <dbReference type="NCBI Taxonomy" id="48097"/>
    <lineage>
        <taxon>Eukaryota</taxon>
        <taxon>Fungi</taxon>
        <taxon>Dikarya</taxon>
        <taxon>Ascomycota</taxon>
        <taxon>Pezizomycotina</taxon>
        <taxon>Dothideomycetes</taxon>
        <taxon>Pleosporomycetidae</taxon>
        <taxon>Pleosporales</taxon>
        <taxon>Pleosporineae</taxon>
        <taxon>Pleosporaceae</taxon>
        <taxon>Alternaria</taxon>
        <taxon>Alternaria sect. Panax</taxon>
    </lineage>
</organism>
<evidence type="ECO:0000313" key="3">
    <source>
        <dbReference type="Proteomes" id="UP001199106"/>
    </source>
</evidence>
<reference evidence="2" key="1">
    <citation type="submission" date="2021-07" db="EMBL/GenBank/DDBJ databases">
        <title>Genome Resource of American Ginseng Black Spot Pathogen Alternaria panax.</title>
        <authorList>
            <person name="Qiu C."/>
            <person name="Wang W."/>
            <person name="Liu Z."/>
        </authorList>
    </citation>
    <scope>NUCLEOTIDE SEQUENCE</scope>
    <source>
        <strain evidence="2">BNCC115425</strain>
    </source>
</reference>
<accession>A0AAD4NWG1</accession>
<dbReference type="AlphaFoldDB" id="A0AAD4NWG1"/>
<feature type="compositionally biased region" description="Basic residues" evidence="1">
    <location>
        <begin position="1"/>
        <end position="12"/>
    </location>
</feature>
<protein>
    <submittedName>
        <fullName evidence="2">Uncharacterized protein</fullName>
    </submittedName>
</protein>
<evidence type="ECO:0000313" key="2">
    <source>
        <dbReference type="EMBL" id="KAG9196375.1"/>
    </source>
</evidence>
<gene>
    <name evidence="2" type="ORF">G6011_01496</name>
</gene>
<feature type="compositionally biased region" description="Polar residues" evidence="1">
    <location>
        <begin position="78"/>
        <end position="102"/>
    </location>
</feature>